<reference evidence="2 3" key="1">
    <citation type="submission" date="2023-03" db="EMBL/GenBank/DDBJ databases">
        <title>Bacillus Genome Sequencing.</title>
        <authorList>
            <person name="Dunlap C."/>
        </authorList>
    </citation>
    <scope>NUCLEOTIDE SEQUENCE [LARGE SCALE GENOMIC DNA]</scope>
    <source>
        <strain evidence="2 3">B-41290</strain>
    </source>
</reference>
<name>A0AAW9NFQ3_9BACI</name>
<keyword evidence="1" id="KW-0472">Membrane</keyword>
<feature type="transmembrane region" description="Helical" evidence="1">
    <location>
        <begin position="156"/>
        <end position="183"/>
    </location>
</feature>
<feature type="transmembrane region" description="Helical" evidence="1">
    <location>
        <begin position="203"/>
        <end position="225"/>
    </location>
</feature>
<dbReference type="AlphaFoldDB" id="A0AAW9NFQ3"/>
<accession>A0AAW9NFQ3</accession>
<keyword evidence="1" id="KW-1133">Transmembrane helix</keyword>
<organism evidence="2 3">
    <name type="scientific">Peribacillus castrilensis</name>
    <dbReference type="NCBI Taxonomy" id="2897690"/>
    <lineage>
        <taxon>Bacteria</taxon>
        <taxon>Bacillati</taxon>
        <taxon>Bacillota</taxon>
        <taxon>Bacilli</taxon>
        <taxon>Bacillales</taxon>
        <taxon>Bacillaceae</taxon>
        <taxon>Peribacillus</taxon>
    </lineage>
</organism>
<proteinExistence type="predicted"/>
<keyword evidence="3" id="KW-1185">Reference proteome</keyword>
<evidence type="ECO:0000256" key="1">
    <source>
        <dbReference type="SAM" id="Phobius"/>
    </source>
</evidence>
<evidence type="ECO:0000313" key="3">
    <source>
        <dbReference type="Proteomes" id="UP001307168"/>
    </source>
</evidence>
<dbReference type="Proteomes" id="UP001307168">
    <property type="component" value="Unassembled WGS sequence"/>
</dbReference>
<dbReference type="RefSeq" id="WP_367406954.1">
    <property type="nucleotide sequence ID" value="NZ_JARNBH010000012.1"/>
</dbReference>
<feature type="transmembrane region" description="Helical" evidence="1">
    <location>
        <begin position="12"/>
        <end position="32"/>
    </location>
</feature>
<sequence>MDWLKLLKELFGVGFAQNLFTGLIIFFIGNIITKIKAKKDYMAALKQANLKVFYILRRLISEQELPNKDIFLAIHNSIARDYRVMPEDMESYDIISENLVKEIMDTDFLSYEEKLKYSTKALTINQQIKEHSILFPVEKQREKGIRPSILNVLKDVVSAILIPSSFPITFVITVFITFIIAVLNKIETDKTNLFKLISEMSQSNMLFPFLLVGLLLILIGVWNLLTMIKQRQREREWEVLKKLNDRMKGIGR</sequence>
<gene>
    <name evidence="2" type="ORF">P4706_12550</name>
</gene>
<dbReference type="EMBL" id="JARNBH010000012">
    <property type="protein sequence ID" value="MEC0273879.1"/>
    <property type="molecule type" value="Genomic_DNA"/>
</dbReference>
<protein>
    <submittedName>
        <fullName evidence="2">Uncharacterized protein</fullName>
    </submittedName>
</protein>
<evidence type="ECO:0000313" key="2">
    <source>
        <dbReference type="EMBL" id="MEC0273879.1"/>
    </source>
</evidence>
<comment type="caution">
    <text evidence="2">The sequence shown here is derived from an EMBL/GenBank/DDBJ whole genome shotgun (WGS) entry which is preliminary data.</text>
</comment>
<keyword evidence="1" id="KW-0812">Transmembrane</keyword>